<feature type="domain" description="Nephrocystin 3-like N-terminal" evidence="3">
    <location>
        <begin position="1196"/>
        <end position="1259"/>
    </location>
</feature>
<evidence type="ECO:0008006" key="6">
    <source>
        <dbReference type="Google" id="ProtNLM"/>
    </source>
</evidence>
<evidence type="ECO:0000259" key="3">
    <source>
        <dbReference type="Pfam" id="PF24883"/>
    </source>
</evidence>
<keyword evidence="5" id="KW-1185">Reference proteome</keyword>
<protein>
    <recommendedName>
        <fullName evidence="6">CHAT domain-containing protein</fullName>
    </recommendedName>
</protein>
<dbReference type="Pfam" id="PF12770">
    <property type="entry name" value="CHAT"/>
    <property type="match status" value="1"/>
</dbReference>
<accession>A0A8H4KD63</accession>
<dbReference type="Gene3D" id="1.25.40.10">
    <property type="entry name" value="Tetratricopeptide repeat domain"/>
    <property type="match status" value="2"/>
</dbReference>
<dbReference type="InterPro" id="IPR011990">
    <property type="entry name" value="TPR-like_helical_dom_sf"/>
</dbReference>
<evidence type="ECO:0000259" key="2">
    <source>
        <dbReference type="Pfam" id="PF12770"/>
    </source>
</evidence>
<dbReference type="EMBL" id="JAADJG010000362">
    <property type="protein sequence ID" value="KAF4448040.1"/>
    <property type="molecule type" value="Genomic_DNA"/>
</dbReference>
<dbReference type="Pfam" id="PF24883">
    <property type="entry name" value="NPHP3_N"/>
    <property type="match status" value="1"/>
</dbReference>
<dbReference type="InterPro" id="IPR024983">
    <property type="entry name" value="CHAT_dom"/>
</dbReference>
<comment type="caution">
    <text evidence="4">The sequence shown here is derived from an EMBL/GenBank/DDBJ whole genome shotgun (WGS) entry which is preliminary data.</text>
</comment>
<evidence type="ECO:0000313" key="4">
    <source>
        <dbReference type="EMBL" id="KAF4448040.1"/>
    </source>
</evidence>
<dbReference type="Proteomes" id="UP000605986">
    <property type="component" value="Unassembled WGS sequence"/>
</dbReference>
<evidence type="ECO:0000256" key="1">
    <source>
        <dbReference type="ARBA" id="ARBA00022737"/>
    </source>
</evidence>
<reference evidence="4" key="1">
    <citation type="submission" date="2020-01" db="EMBL/GenBank/DDBJ databases">
        <title>Identification and distribution of gene clusters putatively required for synthesis of sphingolipid metabolism inhibitors in phylogenetically diverse species of the filamentous fungus Fusarium.</title>
        <authorList>
            <person name="Kim H.-S."/>
            <person name="Busman M."/>
            <person name="Brown D.W."/>
            <person name="Divon H."/>
            <person name="Uhlig S."/>
            <person name="Proctor R.H."/>
        </authorList>
    </citation>
    <scope>NUCLEOTIDE SEQUENCE</scope>
    <source>
        <strain evidence="4">NRRL 53441</strain>
    </source>
</reference>
<feature type="domain" description="CHAT" evidence="2">
    <location>
        <begin position="841"/>
        <end position="1070"/>
    </location>
</feature>
<keyword evidence="1" id="KW-0677">Repeat</keyword>
<dbReference type="OrthoDB" id="9991317at2759"/>
<gene>
    <name evidence="4" type="ORF">F53441_8515</name>
</gene>
<dbReference type="AlphaFoldDB" id="A0A8H4KD63"/>
<dbReference type="InterPro" id="IPR056884">
    <property type="entry name" value="NPHP3-like_N"/>
</dbReference>
<proteinExistence type="predicted"/>
<sequence>MERQPLNGSRDGEIHSTTIAESGYDVTTQKDHLQTLVESYHHSDDPDILEEIIQASRNALEASAEDDAKLLHTLAWSLSTKYTEGIRSFEHLQEAIRLERRAIKALPSDSLDRQEYSYYLGLELGDSFHHTGKVADLDEALYLIKTSLDQLPKADPMKLPHLANLGILFKERYAQLGDQDDFVNACEGLETAIANWSGDKDTQATWLERLGSVYDIRYRNLGKLKDLETVIRLWRESLSTTTDRYGKDKVIRQLQLANALHYYYDTKRSLSHLHEAIGLTREVLATTSKDDPEWLNRTRFLNIRMFLLYHETGEVTDLEEAIDIVESFLEKADEHHPHWHEQLSDHSLYLDSLSDRTGDLSHLAHLEKAIISGRSRLKTVPKNATEGLVVLHNLVAVLSKRWTVTRSLVDLEEAITYARAALDLTPDEHSERWIQLHTLGYLFLERFAADQECFSDLDTAISLSREALVSCPRNRQDVDATLSQLASALDRRHDMRGSSQDLEEGIRISREAISIMGKPGVGQPSAIIILGNLLQKRFKAGGLLDDINEAIGVCERTLDSIPEDSPFRTNLWFNLGNLFSSKLSKEWSTSDAEEAVRSYRSAVNHPTGRTLDRIVAAASVMPMCWSDEEVYEIGSTAINLIPNIAAAKSLEVADRQHLLSHARGLAAAVTGAAIRLDKDPDEVLTILEKGHGVLGSSLLEMRADLKELQQDFPLLAKKFVRLREELESSSASHLGDGYQPEGDDEGFRRRKAANSLDDLIGEIRQKPGFEGFLGPLTSEQIAETATYGPIVIINSSWHSSKIGCEGIIIDQENLTSMVFKNLDDGYMMEQDKGFDFGTVESLEILWDNITGPVLEILGFTETPSDLQEWPHVWWICTGPLSRYPLHASGRHRERSGNTVMDRVISSYTPSLKALLHGRQHRDITVGQAEALLIEMEYTTGQAQLPQASAEIKVVGEICESMAIRPVSLSQSKQDYLACLQNAKIFHFAGHGYTNSGNPSKSHLCLSDSSDPLTVGDILKLNLHEKSPFLAYLSACSTGQVDNDKFTDESIHLISAFQLAGFRHVIGTLWKWHTPDTGGDDEVSRSMDQSIAYADQLMGLLNQKDSDDESHKERQNTATEQKITEITDLFLRFEEAIGAILSDLSKAGCVSLQPKPNSIKKYGRGFTYEQQLQSLFTIDPASNSDEINSRKGPSLQGTWDWVVTRNKFKKWRDLANDFLWILGGVDTGKIILAVYLTEHIQLSQTSDEILLYYFFDANLELRNIA</sequence>
<evidence type="ECO:0000313" key="5">
    <source>
        <dbReference type="Proteomes" id="UP000605986"/>
    </source>
</evidence>
<organism evidence="4 5">
    <name type="scientific">Fusarium austroafricanum</name>
    <dbReference type="NCBI Taxonomy" id="2364996"/>
    <lineage>
        <taxon>Eukaryota</taxon>
        <taxon>Fungi</taxon>
        <taxon>Dikarya</taxon>
        <taxon>Ascomycota</taxon>
        <taxon>Pezizomycotina</taxon>
        <taxon>Sordariomycetes</taxon>
        <taxon>Hypocreomycetidae</taxon>
        <taxon>Hypocreales</taxon>
        <taxon>Nectriaceae</taxon>
        <taxon>Fusarium</taxon>
        <taxon>Fusarium concolor species complex</taxon>
    </lineage>
</organism>
<name>A0A8H4KD63_9HYPO</name>